<keyword evidence="2" id="KW-1185">Reference proteome</keyword>
<dbReference type="PANTHER" id="PTHR47197">
    <property type="entry name" value="PROTEIN NIRF"/>
    <property type="match status" value="1"/>
</dbReference>
<evidence type="ECO:0008006" key="3">
    <source>
        <dbReference type="Google" id="ProtNLM"/>
    </source>
</evidence>
<dbReference type="Gene3D" id="2.130.10.10">
    <property type="entry name" value="YVTN repeat-like/Quinoprotein amine dehydrogenase"/>
    <property type="match status" value="2"/>
</dbReference>
<organism evidence="1 2">
    <name type="scientific">Siccirubricoccus soli</name>
    <dbReference type="NCBI Taxonomy" id="2899147"/>
    <lineage>
        <taxon>Bacteria</taxon>
        <taxon>Pseudomonadati</taxon>
        <taxon>Pseudomonadota</taxon>
        <taxon>Alphaproteobacteria</taxon>
        <taxon>Acetobacterales</taxon>
        <taxon>Roseomonadaceae</taxon>
        <taxon>Siccirubricoccus</taxon>
    </lineage>
</organism>
<comment type="caution">
    <text evidence="1">The sequence shown here is derived from an EMBL/GenBank/DDBJ whole genome shotgun (WGS) entry which is preliminary data.</text>
</comment>
<dbReference type="PANTHER" id="PTHR47197:SF3">
    <property type="entry name" value="DIHYDRO-HEME D1 DEHYDROGENASE"/>
    <property type="match status" value="1"/>
</dbReference>
<proteinExistence type="predicted"/>
<evidence type="ECO:0000313" key="1">
    <source>
        <dbReference type="EMBL" id="MCO6415837.1"/>
    </source>
</evidence>
<gene>
    <name evidence="1" type="ORF">JYK14_06565</name>
</gene>
<dbReference type="InterPro" id="IPR011048">
    <property type="entry name" value="Haem_d1_sf"/>
</dbReference>
<protein>
    <recommendedName>
        <fullName evidence="3">YncE family protein</fullName>
    </recommendedName>
</protein>
<dbReference type="InterPro" id="IPR015943">
    <property type="entry name" value="WD40/YVTN_repeat-like_dom_sf"/>
</dbReference>
<sequence>MQVEAKVPLGEVRGRIDHLAVDIARRRLFVAELGNDSLGIVDLDGRVVVRRIQGLREPQGVAYAPEADVVLVANAGDGTVERLRGADLTPLGPASLNANADNLRLDPAGGGVVWVGHGGAGHGASGAEGGLTPLDAASGQPVGPALPLRAHPESFQLEAGGPRVFVNLPGAGGAIAVLDRAARRQIATWSVPRLGANFPMALDERGGRLFVAFREPPALVTLELETGSVLGQLAMCGDADDLFVDARRHRLYAICGEGAVDVFDAPPARDGRRAAPRHLARVRTAAGARTGLFVPELDRLFVAARAAAGEPAALWVLRPDPPP</sequence>
<dbReference type="RefSeq" id="WP_252952451.1">
    <property type="nucleotide sequence ID" value="NZ_JAFIRR010000036.1"/>
</dbReference>
<dbReference type="Proteomes" id="UP001523392">
    <property type="component" value="Unassembled WGS sequence"/>
</dbReference>
<dbReference type="InterPro" id="IPR051200">
    <property type="entry name" value="Host-pathogen_enzymatic-act"/>
</dbReference>
<accession>A0ABT1D1N5</accession>
<dbReference type="EMBL" id="JAFIRR010000036">
    <property type="protein sequence ID" value="MCO6415837.1"/>
    <property type="molecule type" value="Genomic_DNA"/>
</dbReference>
<reference evidence="1 2" key="1">
    <citation type="submission" date="2021-12" db="EMBL/GenBank/DDBJ databases">
        <title>Siccirubricoccus leaddurans sp. nov., a high concentration Zn2+ tolerance bacterium.</title>
        <authorList>
            <person name="Cao Y."/>
        </authorList>
    </citation>
    <scope>NUCLEOTIDE SEQUENCE [LARGE SCALE GENOMIC DNA]</scope>
    <source>
        <strain evidence="1 2">KC 17139</strain>
    </source>
</reference>
<evidence type="ECO:0000313" key="2">
    <source>
        <dbReference type="Proteomes" id="UP001523392"/>
    </source>
</evidence>
<name>A0ABT1D1N5_9PROT</name>
<dbReference type="SUPFAM" id="SSF51004">
    <property type="entry name" value="C-terminal (heme d1) domain of cytochrome cd1-nitrite reductase"/>
    <property type="match status" value="1"/>
</dbReference>